<accession>A0ABQ4SBP4</accession>
<gene>
    <name evidence="1" type="ORF">GMJLKIPL_2493</name>
</gene>
<keyword evidence="2" id="KW-1185">Reference proteome</keyword>
<organism evidence="1 2">
    <name type="scientific">Methylobacterium isbiliense</name>
    <dbReference type="NCBI Taxonomy" id="315478"/>
    <lineage>
        <taxon>Bacteria</taxon>
        <taxon>Pseudomonadati</taxon>
        <taxon>Pseudomonadota</taxon>
        <taxon>Alphaproteobacteria</taxon>
        <taxon>Hyphomicrobiales</taxon>
        <taxon>Methylobacteriaceae</taxon>
        <taxon>Methylobacterium</taxon>
    </lineage>
</organism>
<comment type="caution">
    <text evidence="1">The sequence shown here is derived from an EMBL/GenBank/DDBJ whole genome shotgun (WGS) entry which is preliminary data.</text>
</comment>
<reference evidence="1" key="2">
    <citation type="submission" date="2021-08" db="EMBL/GenBank/DDBJ databases">
        <authorList>
            <person name="Tani A."/>
            <person name="Ola A."/>
            <person name="Ogura Y."/>
            <person name="Katsura K."/>
            <person name="Hayashi T."/>
        </authorList>
    </citation>
    <scope>NUCLEOTIDE SEQUENCE</scope>
    <source>
        <strain evidence="1">DSM 17168</strain>
    </source>
</reference>
<dbReference type="EMBL" id="BPQQ01000028">
    <property type="protein sequence ID" value="GJE00570.1"/>
    <property type="molecule type" value="Genomic_DNA"/>
</dbReference>
<evidence type="ECO:0000313" key="1">
    <source>
        <dbReference type="EMBL" id="GJE00570.1"/>
    </source>
</evidence>
<protein>
    <submittedName>
        <fullName evidence="1">Uncharacterized protein</fullName>
    </submittedName>
</protein>
<sequence>MATGNSLLHFAVGVAMPPGGQEPPRATFASPFAIGDRVMLVHDESDALSMTVTALSMRTEMPQIEVTWTNAGALQTAWLSPALLRLAPRPPEKPAPLKASNVGVAASCELKAQGLPYPRLCPRCGLGPCFSKP</sequence>
<dbReference type="Proteomes" id="UP001055153">
    <property type="component" value="Unassembled WGS sequence"/>
</dbReference>
<name>A0ABQ4SBP4_9HYPH</name>
<evidence type="ECO:0000313" key="2">
    <source>
        <dbReference type="Proteomes" id="UP001055153"/>
    </source>
</evidence>
<dbReference type="RefSeq" id="WP_238235455.1">
    <property type="nucleotide sequence ID" value="NZ_BPQQ01000028.1"/>
</dbReference>
<proteinExistence type="predicted"/>
<reference evidence="1" key="1">
    <citation type="journal article" date="2021" name="Front. Microbiol.">
        <title>Comprehensive Comparative Genomics and Phenotyping of Methylobacterium Species.</title>
        <authorList>
            <person name="Alessa O."/>
            <person name="Ogura Y."/>
            <person name="Fujitani Y."/>
            <person name="Takami H."/>
            <person name="Hayashi T."/>
            <person name="Sahin N."/>
            <person name="Tani A."/>
        </authorList>
    </citation>
    <scope>NUCLEOTIDE SEQUENCE</scope>
    <source>
        <strain evidence="1">DSM 17168</strain>
    </source>
</reference>